<feature type="coiled-coil region" evidence="1">
    <location>
        <begin position="136"/>
        <end position="170"/>
    </location>
</feature>
<name>A0AAU7SZC0_9GAMM</name>
<evidence type="ECO:0000256" key="2">
    <source>
        <dbReference type="SAM" id="Phobius"/>
    </source>
</evidence>
<protein>
    <submittedName>
        <fullName evidence="3">Phage tail tape measure protein</fullName>
    </submittedName>
</protein>
<reference evidence="3" key="1">
    <citation type="submission" date="2024-06" db="EMBL/GenBank/DDBJ databases">
        <authorList>
            <person name="Song Z."/>
        </authorList>
    </citation>
    <scope>NUCLEOTIDE SEQUENCE</scope>
    <source>
        <strain evidence="3">A1-4-2</strain>
    </source>
</reference>
<evidence type="ECO:0000313" key="3">
    <source>
        <dbReference type="EMBL" id="XBU16512.1"/>
    </source>
</evidence>
<gene>
    <name evidence="3" type="ORF">ABJ384_04935</name>
</gene>
<dbReference type="AlphaFoldDB" id="A0AAU7SZC0"/>
<feature type="transmembrane region" description="Helical" evidence="2">
    <location>
        <begin position="676"/>
        <end position="698"/>
    </location>
</feature>
<keyword evidence="2" id="KW-0472">Membrane</keyword>
<feature type="transmembrane region" description="Helical" evidence="2">
    <location>
        <begin position="637"/>
        <end position="656"/>
    </location>
</feature>
<feature type="transmembrane region" description="Helical" evidence="2">
    <location>
        <begin position="556"/>
        <end position="587"/>
    </location>
</feature>
<accession>A0AAU7SZC0</accession>
<keyword evidence="2" id="KW-0812">Transmembrane</keyword>
<keyword evidence="2" id="KW-1133">Transmembrane helix</keyword>
<dbReference type="EMBL" id="CP157981">
    <property type="protein sequence ID" value="XBU16512.1"/>
    <property type="molecule type" value="Genomic_DNA"/>
</dbReference>
<sequence>MKALKLEVIFGAKNKLSPALKVIVGSSNAASKALKKTNDQLKDLERQQNKIATFRKLKEDVKQATQELDKTNKKISSLKDQLSRNPNSQLSAELKKAETEARRLNKVITEGKPKLMALRQELNQAGLKSTDLAQHQENLKNKIQGTNTEIDKQKKNLQNLNRMQQSHQKIASNARTAAAYGAGAAATGVGVMYSMRKPIDETKRMDITENRIGALGLGKDATKEATQYARAMKTYGTSTLDNMSLMLDGVTAFADVHHAKMVAPTLAKMKFGNEAMFGAEQGAENERLFMDMLKVIELRNGLKSEAAFNKQANIIQQVVTATGGRVQAPEWLNAIKTGGIAVKGLTDEAFYYKMEPIVQELGGHRFGTAAMSAYQNIYQGRTTKRAANNMERLGLIADPSKLKHDKAGQISFLDVGAIKGADLFKKDQFAWMEKVLLPELAKKGITERGQIHDAIGSIFTNRTASSLFSTMYDQREQIHKNAKLNAGAENIDQLSERAKTTTTGKEIEAKAKLHDAYLKFGTTILPIYTKAIETATVALQGFNGWMERNPTLAKMLGVGLLGIAASLVVIGGALVVFSPLILGIASLRFGLSSLILSGRMSMTVFKALPTVFGIAKAAFLGLGQAFMFVARLFLMNPIGLTITAIAVAAFLLYKYWEPVKGFFIGVWNTIKTAFNGGIKGVSALIINWSPIGLFYAAFAKVMSWFGIELPSKFTGFGGMIIDGLVNGIKSRFNKLKTIWAEVTSYIPSYFKAEQKIRSPSRVMAGLGGHIMSGLGVGLQNGYPDLKTKFADVLGIFNPNISGLMQKINVAPALAKIKTSHAQPAAAGRGEVIIQGDTITMHIHAQPGQSVQQIAQVVANMLDQRQRQKMQRVRDSYHDSE</sequence>
<feature type="transmembrane region" description="Helical" evidence="2">
    <location>
        <begin position="607"/>
        <end position="630"/>
    </location>
</feature>
<keyword evidence="1" id="KW-0175">Coiled coil</keyword>
<organism evidence="3">
    <name type="scientific">Acinetobacter sp. A1-4-2</name>
    <dbReference type="NCBI Taxonomy" id="3156489"/>
    <lineage>
        <taxon>Bacteria</taxon>
        <taxon>Pseudomonadati</taxon>
        <taxon>Pseudomonadota</taxon>
        <taxon>Gammaproteobacteria</taxon>
        <taxon>Moraxellales</taxon>
        <taxon>Moraxellaceae</taxon>
        <taxon>Acinetobacter</taxon>
    </lineage>
</organism>
<dbReference type="PANTHER" id="PTHR37813:SF1">
    <property type="entry name" value="FELS-2 PROPHAGE PROTEIN"/>
    <property type="match status" value="1"/>
</dbReference>
<dbReference type="RefSeq" id="WP_349929201.1">
    <property type="nucleotide sequence ID" value="NZ_CP157981.1"/>
</dbReference>
<dbReference type="PANTHER" id="PTHR37813">
    <property type="entry name" value="FELS-2 PROPHAGE PROTEIN"/>
    <property type="match status" value="1"/>
</dbReference>
<dbReference type="Gene3D" id="1.10.287.1490">
    <property type="match status" value="1"/>
</dbReference>
<feature type="coiled-coil region" evidence="1">
    <location>
        <begin position="27"/>
        <end position="107"/>
    </location>
</feature>
<proteinExistence type="predicted"/>
<evidence type="ECO:0000256" key="1">
    <source>
        <dbReference type="SAM" id="Coils"/>
    </source>
</evidence>